<dbReference type="PANTHER" id="PTHR30590">
    <property type="entry name" value="INNER MEMBRANE PROTEIN"/>
    <property type="match status" value="1"/>
</dbReference>
<dbReference type="Pfam" id="PF07786">
    <property type="entry name" value="HGSNAT_cat"/>
    <property type="match status" value="1"/>
</dbReference>
<feature type="transmembrane region" description="Helical" evidence="2">
    <location>
        <begin position="306"/>
        <end position="331"/>
    </location>
</feature>
<feature type="domain" description="Heparan-alpha-glucosaminide N-acetyltransferase catalytic" evidence="4">
    <location>
        <begin position="27"/>
        <end position="229"/>
    </location>
</feature>
<feature type="region of interest" description="Disordered" evidence="1">
    <location>
        <begin position="1"/>
        <end position="21"/>
    </location>
</feature>
<evidence type="ECO:0000256" key="1">
    <source>
        <dbReference type="SAM" id="MobiDB-lite"/>
    </source>
</evidence>
<name>A0A5B8C884_9MICO</name>
<feature type="transmembrane region" description="Helical" evidence="2">
    <location>
        <begin position="148"/>
        <end position="167"/>
    </location>
</feature>
<accession>A0A5B8C884</accession>
<keyword evidence="2" id="KW-0812">Transmembrane</keyword>
<feature type="transmembrane region" description="Helical" evidence="2">
    <location>
        <begin position="199"/>
        <end position="216"/>
    </location>
</feature>
<reference evidence="5 6" key="1">
    <citation type="submission" date="2019-05" db="EMBL/GenBank/DDBJ databases">
        <title>Georgenia *** sp. nov., and Georgenia *** sp. nov., isolated from the intestinal contents of plateau pika (Ochotona curzoniae) in the Qinghai-Tibet plateau of China.</title>
        <authorList>
            <person name="Tian Z."/>
        </authorList>
    </citation>
    <scope>NUCLEOTIDE SEQUENCE [LARGE SCALE GENOMIC DNA]</scope>
    <source>
        <strain evidence="5 6">Z443</strain>
    </source>
</reference>
<feature type="domain" description="DUF418" evidence="3">
    <location>
        <begin position="271"/>
        <end position="375"/>
    </location>
</feature>
<feature type="compositionally biased region" description="Low complexity" evidence="1">
    <location>
        <begin position="1"/>
        <end position="13"/>
    </location>
</feature>
<evidence type="ECO:0000259" key="4">
    <source>
        <dbReference type="Pfam" id="PF07786"/>
    </source>
</evidence>
<dbReference type="InterPro" id="IPR007349">
    <property type="entry name" value="DUF418"/>
</dbReference>
<dbReference type="EMBL" id="CP040915">
    <property type="protein sequence ID" value="QDC25332.1"/>
    <property type="molecule type" value="Genomic_DNA"/>
</dbReference>
<feature type="transmembrane region" description="Helical" evidence="2">
    <location>
        <begin position="343"/>
        <end position="360"/>
    </location>
</feature>
<gene>
    <name evidence="5" type="ORF">FE374_12555</name>
</gene>
<evidence type="ECO:0000259" key="3">
    <source>
        <dbReference type="Pfam" id="PF04235"/>
    </source>
</evidence>
<dbReference type="InterPro" id="IPR012429">
    <property type="entry name" value="HGSNAT_cat"/>
</dbReference>
<feature type="transmembrane region" description="Helical" evidence="2">
    <location>
        <begin position="122"/>
        <end position="141"/>
    </location>
</feature>
<dbReference type="RefSeq" id="WP_139929502.1">
    <property type="nucleotide sequence ID" value="NZ_CP040915.1"/>
</dbReference>
<dbReference type="OrthoDB" id="4966979at2"/>
<feature type="transmembrane region" description="Helical" evidence="2">
    <location>
        <begin position="276"/>
        <end position="294"/>
    </location>
</feature>
<dbReference type="KEGG" id="gyu:FE374_12555"/>
<protein>
    <submittedName>
        <fullName evidence="5">DUF1624 domain-containing protein</fullName>
    </submittedName>
</protein>
<dbReference type="Proteomes" id="UP000314616">
    <property type="component" value="Chromosome"/>
</dbReference>
<dbReference type="AlphaFoldDB" id="A0A5B8C884"/>
<evidence type="ECO:0000313" key="6">
    <source>
        <dbReference type="Proteomes" id="UP000314616"/>
    </source>
</evidence>
<proteinExistence type="predicted"/>
<evidence type="ECO:0000313" key="5">
    <source>
        <dbReference type="EMBL" id="QDC25332.1"/>
    </source>
</evidence>
<sequence>MTSSRPTAQGATPPAQPGPVSGAATTRLVGIDLARGLAIVGMFVAHLGADGPAGARNPEWFVIADGRSASMFALLAGVSLALTSGRDRVPSGPRLAHARMTTLVRAALLLPLGWFLSALGTPVAVILPAYAVLFVLALPFLGLRRRWLVTGAAVTAVVGPTLMALAVEPVGGSASLVARLTEAPASGTVRLPGDELVTGYYPAIVYLAYILLGLAVGRTDLTRLRTQVGLLVAGAGLAAFAWGTSRLTLDAVGADASPLVRQLLSGRAHDDATLEVLGNCGTAMAVIGLFLLLTRPGRFGRMVGAVLSPLAAAGAMSLSVYTAQILAIFVLGEEVVRDATSNAVLAWFVIVALAGAWLWRRLFGRGPLERVLHGAATAVAGPRPS</sequence>
<keyword evidence="2" id="KW-1133">Transmembrane helix</keyword>
<keyword evidence="2" id="KW-0472">Membrane</keyword>
<dbReference type="Pfam" id="PF04235">
    <property type="entry name" value="DUF418"/>
    <property type="match status" value="1"/>
</dbReference>
<organism evidence="5 6">
    <name type="scientific">Georgenia yuyongxinii</name>
    <dbReference type="NCBI Taxonomy" id="2589797"/>
    <lineage>
        <taxon>Bacteria</taxon>
        <taxon>Bacillati</taxon>
        <taxon>Actinomycetota</taxon>
        <taxon>Actinomycetes</taxon>
        <taxon>Micrococcales</taxon>
        <taxon>Bogoriellaceae</taxon>
        <taxon>Georgenia</taxon>
    </lineage>
</organism>
<feature type="transmembrane region" description="Helical" evidence="2">
    <location>
        <begin position="228"/>
        <end position="245"/>
    </location>
</feature>
<evidence type="ECO:0000256" key="2">
    <source>
        <dbReference type="SAM" id="Phobius"/>
    </source>
</evidence>
<dbReference type="PANTHER" id="PTHR30590:SF3">
    <property type="entry name" value="HYPOTHETICAL MEMBRANE SPANNING PROTEIN"/>
    <property type="match status" value="1"/>
</dbReference>
<dbReference type="InterPro" id="IPR052529">
    <property type="entry name" value="Bact_Transport_Assoc"/>
</dbReference>